<dbReference type="InterPro" id="IPR051800">
    <property type="entry name" value="PqiA-PqiB_transport"/>
</dbReference>
<keyword evidence="5 8" id="KW-1133">Transmembrane helix</keyword>
<keyword evidence="4 8" id="KW-0812">Transmembrane</keyword>
<evidence type="ECO:0000313" key="10">
    <source>
        <dbReference type="EMBL" id="VUX55549.1"/>
    </source>
</evidence>
<evidence type="ECO:0000256" key="4">
    <source>
        <dbReference type="ARBA" id="ARBA00022692"/>
    </source>
</evidence>
<feature type="transmembrane region" description="Helical" evidence="8">
    <location>
        <begin position="21"/>
        <end position="40"/>
    </location>
</feature>
<dbReference type="EMBL" id="LR633967">
    <property type="protein sequence ID" value="VUX55549.1"/>
    <property type="molecule type" value="Genomic_DNA"/>
</dbReference>
<dbReference type="Pfam" id="PF02470">
    <property type="entry name" value="MlaD"/>
    <property type="match status" value="2"/>
</dbReference>
<dbReference type="PANTHER" id="PTHR30462:SF2">
    <property type="entry name" value="INTERMEMBRANE TRANSPORT PROTEIN PQIB"/>
    <property type="match status" value="1"/>
</dbReference>
<dbReference type="AlphaFoldDB" id="A0A7D9H5J1"/>
<evidence type="ECO:0000256" key="7">
    <source>
        <dbReference type="SAM" id="Coils"/>
    </source>
</evidence>
<feature type="domain" description="Mce/MlaD" evidence="9">
    <location>
        <begin position="44"/>
        <end position="135"/>
    </location>
</feature>
<feature type="domain" description="Mce/MlaD" evidence="9">
    <location>
        <begin position="290"/>
        <end position="391"/>
    </location>
</feature>
<reference evidence="10" key="1">
    <citation type="submission" date="2019-07" db="EMBL/GenBank/DDBJ databases">
        <authorList>
            <person name="Weber M."/>
            <person name="Kostadinov I."/>
            <person name="Kostadinov D I."/>
        </authorList>
    </citation>
    <scope>NUCLEOTIDE SEQUENCE</scope>
    <source>
        <strain evidence="10">Gfbio:sag-sample-m06:053724c1-46a9-4a36-b237-ea2bf867836b</strain>
    </source>
</reference>
<dbReference type="GO" id="GO:0005886">
    <property type="term" value="C:plasma membrane"/>
    <property type="evidence" value="ECO:0007669"/>
    <property type="project" value="UniProtKB-SubCell"/>
</dbReference>
<keyword evidence="6 8" id="KW-0472">Membrane</keyword>
<feature type="coiled-coil region" evidence="7">
    <location>
        <begin position="500"/>
        <end position="527"/>
    </location>
</feature>
<evidence type="ECO:0000256" key="3">
    <source>
        <dbReference type="ARBA" id="ARBA00022519"/>
    </source>
</evidence>
<keyword evidence="3" id="KW-0997">Cell inner membrane</keyword>
<evidence type="ECO:0000256" key="1">
    <source>
        <dbReference type="ARBA" id="ARBA00004533"/>
    </source>
</evidence>
<keyword evidence="2" id="KW-1003">Cell membrane</keyword>
<comment type="subcellular location">
    <subcellularLocation>
        <location evidence="1">Cell inner membrane</location>
    </subcellularLocation>
</comment>
<accession>A0A7D9H5J1</accession>
<evidence type="ECO:0000256" key="6">
    <source>
        <dbReference type="ARBA" id="ARBA00023136"/>
    </source>
</evidence>
<evidence type="ECO:0000256" key="5">
    <source>
        <dbReference type="ARBA" id="ARBA00022989"/>
    </source>
</evidence>
<proteinExistence type="predicted"/>
<name>A0A7D9H5J1_9GAMM</name>
<evidence type="ECO:0000256" key="2">
    <source>
        <dbReference type="ARBA" id="ARBA00022475"/>
    </source>
</evidence>
<sequence>MNDEAKEVEARVAGGLRFSTIWLVPVVAMLIGLWMTYSHYAGQGPIIEITFQGGTGIQPGTTKVRRKNVEIGEVLGLRLSEDAERVVLSVRIYDHAKQLLYQDSQFWVVRPRIGAGGISGLSTLLSGAYIELSPGSEEDLADNFVGLDTPPVTPLGTPGLHVTLNSAGSQALREGDPVVFQGIEVGKIELAYFDNQKRRSYYNAFIAAPHDELVTENTRFWFNSGLSVDLSADGIRFDMASLATVLAGGVAFDVPEGLPLGEPITQRAFFTIYPRESASREFSYENALSFVILFDDSIRGLRPGAPVEYRGVKVGEVVRTDIDYSEIENLLEPDSQIPVLIDLVPARLGYADDYSVLDEVDERINELIDDGLTAGLATGSLLTGQKYIELQYHGDGFGQRQTFAGYTVIPSIDSPLDQLLANASNAMMTINELPLDQLVGSAHLALDEIAATLAEFRKSAAALDDILADPASHELMATLNATLKSFQQMAMDFSEGSATNLELQQSLQSLARTLTELEQVLRNLRRKPNSLIFGGSEDRDLEPKGERQ</sequence>
<evidence type="ECO:0000259" key="9">
    <source>
        <dbReference type="Pfam" id="PF02470"/>
    </source>
</evidence>
<gene>
    <name evidence="10" type="ORF">JTBM06_V1_40026</name>
</gene>
<protein>
    <submittedName>
        <fullName evidence="10">Putative Paraquat-inducible protein B</fullName>
    </submittedName>
</protein>
<keyword evidence="7" id="KW-0175">Coiled coil</keyword>
<dbReference type="PANTHER" id="PTHR30462">
    <property type="entry name" value="INTERMEMBRANE TRANSPORT PROTEIN PQIB-RELATED"/>
    <property type="match status" value="1"/>
</dbReference>
<dbReference type="InterPro" id="IPR003399">
    <property type="entry name" value="Mce/MlaD"/>
</dbReference>
<organism evidence="10">
    <name type="scientific">uncultured Woeseiaceae bacterium</name>
    <dbReference type="NCBI Taxonomy" id="1983305"/>
    <lineage>
        <taxon>Bacteria</taxon>
        <taxon>Pseudomonadati</taxon>
        <taxon>Pseudomonadota</taxon>
        <taxon>Gammaproteobacteria</taxon>
        <taxon>Woeseiales</taxon>
        <taxon>Woeseiaceae</taxon>
        <taxon>environmental samples</taxon>
    </lineage>
</organism>
<dbReference type="NCBIfam" id="NF008070">
    <property type="entry name" value="PRK10807.1"/>
    <property type="match status" value="1"/>
</dbReference>
<evidence type="ECO:0000256" key="8">
    <source>
        <dbReference type="SAM" id="Phobius"/>
    </source>
</evidence>